<proteinExistence type="predicted"/>
<dbReference type="Gene3D" id="3.90.1480.10">
    <property type="entry name" value="Alpha-2,3-sialyltransferase"/>
    <property type="match status" value="1"/>
</dbReference>
<evidence type="ECO:0000313" key="2">
    <source>
        <dbReference type="EMBL" id="AXK49277.1"/>
    </source>
</evidence>
<organism evidence="2 4">
    <name type="scientific">Aliarcobacter trophiarum LMG 25534</name>
    <dbReference type="NCBI Taxonomy" id="1032241"/>
    <lineage>
        <taxon>Bacteria</taxon>
        <taxon>Pseudomonadati</taxon>
        <taxon>Campylobacterota</taxon>
        <taxon>Epsilonproteobacteria</taxon>
        <taxon>Campylobacterales</taxon>
        <taxon>Arcobacteraceae</taxon>
        <taxon>Aliarcobacter</taxon>
    </lineage>
</organism>
<feature type="domain" description="6-hydroxymethylpterin diphosphokinase MptE-like" evidence="1">
    <location>
        <begin position="33"/>
        <end position="188"/>
    </location>
</feature>
<dbReference type="EMBL" id="CP031367">
    <property type="protein sequence ID" value="AXK49277.1"/>
    <property type="molecule type" value="Genomic_DNA"/>
</dbReference>
<accession>A0AAD0VMG1</accession>
<gene>
    <name evidence="2" type="ORF">ATR_1422</name>
    <name evidence="3" type="ORF">CRU87_05345</name>
</gene>
<dbReference type="Proteomes" id="UP000254504">
    <property type="component" value="Chromosome"/>
</dbReference>
<evidence type="ECO:0000313" key="5">
    <source>
        <dbReference type="Proteomes" id="UP000289132"/>
    </source>
</evidence>
<dbReference type="RefSeq" id="WP_115428768.1">
    <property type="nucleotide sequence ID" value="NZ_CP031367.1"/>
</dbReference>
<dbReference type="Proteomes" id="UP000289132">
    <property type="component" value="Unassembled WGS sequence"/>
</dbReference>
<evidence type="ECO:0000259" key="1">
    <source>
        <dbReference type="Pfam" id="PF01973"/>
    </source>
</evidence>
<evidence type="ECO:0000313" key="4">
    <source>
        <dbReference type="Proteomes" id="UP000254504"/>
    </source>
</evidence>
<dbReference type="AlphaFoldDB" id="A0AAD0VMG1"/>
<keyword evidence="5" id="KW-1185">Reference proteome</keyword>
<dbReference type="InterPro" id="IPR002826">
    <property type="entry name" value="MptE-like"/>
</dbReference>
<sequence>MKNFIKSLINKRIISYKWFEVPFWLPKADINKLILLKNKFKNKRCFIIGNGPSLNDIDLTLLKNEYTFGVNSIFLKNRSDNFKPTFYIVEDKHVFYDNLKDINDFDVMYKFFPTKYKSLIKNKKNTYFFNMNTGFYQVNSPYYEIPRFSIDISEQLYCGQSVTILNLQLAYYLGFSEVYLIGMDFSYEIPESAIIDGDTIISTEDDPNHFDKTYFGVGKKWHDPKIYNVLKSYKLCKTMFEIDGRKIYNSTVGGKLELFDRKNYYELF</sequence>
<dbReference type="EMBL" id="PDKD01000007">
    <property type="protein sequence ID" value="RXJ91443.1"/>
    <property type="molecule type" value="Genomic_DNA"/>
</dbReference>
<name>A0AAD0VMG1_9BACT</name>
<dbReference type="Pfam" id="PF01973">
    <property type="entry name" value="MptE-like"/>
    <property type="match status" value="1"/>
</dbReference>
<dbReference type="KEGG" id="atp:ATR_1422"/>
<reference evidence="2 4" key="2">
    <citation type="submission" date="2018-07" db="EMBL/GenBank/DDBJ databases">
        <title>Complete genome of the Arcobacter trophiarum type strain LMG 25534.</title>
        <authorList>
            <person name="Miller W.G."/>
            <person name="Yee E."/>
        </authorList>
    </citation>
    <scope>NUCLEOTIDE SEQUENCE [LARGE SCALE GENOMIC DNA]</scope>
    <source>
        <strain evidence="2 4">LMG 25534</strain>
    </source>
</reference>
<protein>
    <submittedName>
        <fullName evidence="2">Motility accessory factor</fullName>
    </submittedName>
</protein>
<evidence type="ECO:0000313" key="3">
    <source>
        <dbReference type="EMBL" id="RXJ91443.1"/>
    </source>
</evidence>
<reference evidence="3 5" key="1">
    <citation type="submission" date="2017-10" db="EMBL/GenBank/DDBJ databases">
        <title>Genomics of the genus Arcobacter.</title>
        <authorList>
            <person name="Perez-Cataluna A."/>
            <person name="Figueras M.J."/>
        </authorList>
    </citation>
    <scope>NUCLEOTIDE SEQUENCE [LARGE SCALE GENOMIC DNA]</scope>
    <source>
        <strain evidence="3 5">LMG 25534</strain>
    </source>
</reference>